<reference evidence="2 3" key="1">
    <citation type="submission" date="2014-03" db="EMBL/GenBank/DDBJ databases">
        <title>Draft genome of the hookworm Oesophagostomum dentatum.</title>
        <authorList>
            <person name="Mitreva M."/>
        </authorList>
    </citation>
    <scope>NUCLEOTIDE SEQUENCE [LARGE SCALE GENOMIC DNA]</scope>
    <source>
        <strain evidence="2 3">OD-Hann</strain>
    </source>
</reference>
<dbReference type="OrthoDB" id="5863856at2759"/>
<feature type="non-terminal residue" evidence="2">
    <location>
        <position position="1"/>
    </location>
</feature>
<accession>A0A0B1TP04</accession>
<dbReference type="EMBL" id="KN549254">
    <property type="protein sequence ID" value="KHJ98994.1"/>
    <property type="molecule type" value="Genomic_DNA"/>
</dbReference>
<keyword evidence="3" id="KW-1185">Reference proteome</keyword>
<name>A0A0B1TP04_OESDE</name>
<feature type="region of interest" description="Disordered" evidence="1">
    <location>
        <begin position="158"/>
        <end position="187"/>
    </location>
</feature>
<organism evidence="2 3">
    <name type="scientific">Oesophagostomum dentatum</name>
    <name type="common">Nodular worm</name>
    <dbReference type="NCBI Taxonomy" id="61180"/>
    <lineage>
        <taxon>Eukaryota</taxon>
        <taxon>Metazoa</taxon>
        <taxon>Ecdysozoa</taxon>
        <taxon>Nematoda</taxon>
        <taxon>Chromadorea</taxon>
        <taxon>Rhabditida</taxon>
        <taxon>Rhabditina</taxon>
        <taxon>Rhabditomorpha</taxon>
        <taxon>Strongyloidea</taxon>
        <taxon>Strongylidae</taxon>
        <taxon>Oesophagostomum</taxon>
    </lineage>
</organism>
<gene>
    <name evidence="2" type="ORF">OESDEN_01009</name>
</gene>
<protein>
    <submittedName>
        <fullName evidence="2">Uncharacterized protein</fullName>
    </submittedName>
</protein>
<dbReference type="AlphaFoldDB" id="A0A0B1TP04"/>
<evidence type="ECO:0000313" key="2">
    <source>
        <dbReference type="EMBL" id="KHJ98994.1"/>
    </source>
</evidence>
<proteinExistence type="predicted"/>
<sequence>LAEGIKANRRPGKTRSIPLHVKTPWFPGAFDLLTANFFDCSRNTLSNAVIRMIAISPSSSCTDMEASTSRTKEMAKADMTQVVALAVISRLHDWCVQLFWITVFCVMGCCGDEKSRTSIRQLHDRQQHQQQTSRKRASMAEIEMKLLRHITSPLLSNLRPVTRSTKKRPASRPPSPQLFDIEEETED</sequence>
<evidence type="ECO:0000256" key="1">
    <source>
        <dbReference type="SAM" id="MobiDB-lite"/>
    </source>
</evidence>
<dbReference type="Proteomes" id="UP000053660">
    <property type="component" value="Unassembled WGS sequence"/>
</dbReference>
<evidence type="ECO:0000313" key="3">
    <source>
        <dbReference type="Proteomes" id="UP000053660"/>
    </source>
</evidence>